<feature type="compositionally biased region" description="Basic and acidic residues" evidence="1">
    <location>
        <begin position="91"/>
        <end position="100"/>
    </location>
</feature>
<keyword evidence="3" id="KW-1185">Reference proteome</keyword>
<feature type="compositionally biased region" description="Basic and acidic residues" evidence="1">
    <location>
        <begin position="110"/>
        <end position="125"/>
    </location>
</feature>
<proteinExistence type="predicted"/>
<feature type="region of interest" description="Disordered" evidence="1">
    <location>
        <begin position="82"/>
        <end position="125"/>
    </location>
</feature>
<name>A0AAV5A2R8_9AGAM</name>
<accession>A0AAV5A2R8</accession>
<reference evidence="2" key="1">
    <citation type="submission" date="2021-10" db="EMBL/GenBank/DDBJ databases">
        <title>De novo Genome Assembly of Clathrus columnatus (Basidiomycota, Fungi) Using Illumina and Nanopore Sequence Data.</title>
        <authorList>
            <person name="Ogiso-Tanaka E."/>
            <person name="Itagaki H."/>
            <person name="Hosoya T."/>
            <person name="Hosaka K."/>
        </authorList>
    </citation>
    <scope>NUCLEOTIDE SEQUENCE</scope>
    <source>
        <strain evidence="2">MO-923</strain>
    </source>
</reference>
<sequence>MSKTIKVESTTAEVRERLMRDKEEQIIISTKVDIKTESTSYLHEVIGETNFMTDANLAWKLLSAESAFKANLVDLVDVEDQERLESEEEDTGKGKGKEKEVVEEENEEEKGDHLPSDLSKLDRNL</sequence>
<dbReference type="Proteomes" id="UP001050691">
    <property type="component" value="Unassembled WGS sequence"/>
</dbReference>
<organism evidence="2 3">
    <name type="scientific">Clathrus columnatus</name>
    <dbReference type="NCBI Taxonomy" id="1419009"/>
    <lineage>
        <taxon>Eukaryota</taxon>
        <taxon>Fungi</taxon>
        <taxon>Dikarya</taxon>
        <taxon>Basidiomycota</taxon>
        <taxon>Agaricomycotina</taxon>
        <taxon>Agaricomycetes</taxon>
        <taxon>Phallomycetidae</taxon>
        <taxon>Phallales</taxon>
        <taxon>Clathraceae</taxon>
        <taxon>Clathrus</taxon>
    </lineage>
</organism>
<dbReference type="EMBL" id="BPWL01000002">
    <property type="protein sequence ID" value="GJJ06928.1"/>
    <property type="molecule type" value="Genomic_DNA"/>
</dbReference>
<gene>
    <name evidence="2" type="ORF">Clacol_001124</name>
</gene>
<evidence type="ECO:0000256" key="1">
    <source>
        <dbReference type="SAM" id="MobiDB-lite"/>
    </source>
</evidence>
<comment type="caution">
    <text evidence="2">The sequence shown here is derived from an EMBL/GenBank/DDBJ whole genome shotgun (WGS) entry which is preliminary data.</text>
</comment>
<protein>
    <submittedName>
        <fullName evidence="2">Uncharacterized protein</fullName>
    </submittedName>
</protein>
<evidence type="ECO:0000313" key="3">
    <source>
        <dbReference type="Proteomes" id="UP001050691"/>
    </source>
</evidence>
<dbReference type="AlphaFoldDB" id="A0AAV5A2R8"/>
<evidence type="ECO:0000313" key="2">
    <source>
        <dbReference type="EMBL" id="GJJ06928.1"/>
    </source>
</evidence>